<protein>
    <recommendedName>
        <fullName evidence="1">GIY-YIG domain-containing protein</fullName>
    </recommendedName>
</protein>
<name>A0A8E1V1C0_LENKE</name>
<accession>A0A8E1V1C0</accession>
<organism evidence="2 3">
    <name type="scientific">Lentilactobacillus kefiri DSM 20587 = JCM 5818</name>
    <dbReference type="NCBI Taxonomy" id="1423764"/>
    <lineage>
        <taxon>Bacteria</taxon>
        <taxon>Bacillati</taxon>
        <taxon>Bacillota</taxon>
        <taxon>Bacilli</taxon>
        <taxon>Lactobacillales</taxon>
        <taxon>Lactobacillaceae</taxon>
        <taxon>Lentilactobacillus</taxon>
    </lineage>
</organism>
<dbReference type="Gene3D" id="3.40.1440.10">
    <property type="entry name" value="GIY-YIG endonuclease"/>
    <property type="match status" value="1"/>
</dbReference>
<comment type="caution">
    <text evidence="2">The sequence shown here is derived from an EMBL/GenBank/DDBJ whole genome shotgun (WGS) entry which is preliminary data.</text>
</comment>
<gene>
    <name evidence="2" type="ORF">FC95_GL001897</name>
</gene>
<feature type="domain" description="GIY-YIG" evidence="1">
    <location>
        <begin position="2"/>
        <end position="44"/>
    </location>
</feature>
<dbReference type="InterPro" id="IPR035901">
    <property type="entry name" value="GIY-YIG_endonuc_sf"/>
</dbReference>
<evidence type="ECO:0000313" key="3">
    <source>
        <dbReference type="Proteomes" id="UP000051164"/>
    </source>
</evidence>
<dbReference type="Proteomes" id="UP000051164">
    <property type="component" value="Unassembled WGS sequence"/>
</dbReference>
<evidence type="ECO:0000313" key="2">
    <source>
        <dbReference type="EMBL" id="KRM50733.1"/>
    </source>
</evidence>
<dbReference type="EMBL" id="AYYV01000066">
    <property type="protein sequence ID" value="KRM50733.1"/>
    <property type="molecule type" value="Genomic_DNA"/>
</dbReference>
<evidence type="ECO:0000259" key="1">
    <source>
        <dbReference type="Pfam" id="PF01541"/>
    </source>
</evidence>
<dbReference type="AlphaFoldDB" id="A0A8E1V1C0"/>
<proteinExistence type="predicted"/>
<dbReference type="Pfam" id="PF01541">
    <property type="entry name" value="GIY-YIG"/>
    <property type="match status" value="1"/>
</dbReference>
<sequence>MKGLGAKYTRSHVPVKILFKQEYTTKHDALSAEYAFKQLTRAQKIHRLAEKGVKME</sequence>
<reference evidence="2 3" key="1">
    <citation type="journal article" date="2015" name="Genome Announc.">
        <title>Expanding the biotechnology potential of lactobacilli through comparative genomics of 213 strains and associated genera.</title>
        <authorList>
            <person name="Sun Z."/>
            <person name="Harris H.M."/>
            <person name="McCann A."/>
            <person name="Guo C."/>
            <person name="Argimon S."/>
            <person name="Zhang W."/>
            <person name="Yang X."/>
            <person name="Jeffery I.B."/>
            <person name="Cooney J.C."/>
            <person name="Kagawa T.F."/>
            <person name="Liu W."/>
            <person name="Song Y."/>
            <person name="Salvetti E."/>
            <person name="Wrobel A."/>
            <person name="Rasinkangas P."/>
            <person name="Parkhill J."/>
            <person name="Rea M.C."/>
            <person name="O'Sullivan O."/>
            <person name="Ritari J."/>
            <person name="Douillard F.P."/>
            <person name="Paul Ross R."/>
            <person name="Yang R."/>
            <person name="Briner A.E."/>
            <person name="Felis G.E."/>
            <person name="de Vos W.M."/>
            <person name="Barrangou R."/>
            <person name="Klaenhammer T.R."/>
            <person name="Caufield P.W."/>
            <person name="Cui Y."/>
            <person name="Zhang H."/>
            <person name="O'Toole P.W."/>
        </authorList>
    </citation>
    <scope>NUCLEOTIDE SEQUENCE [LARGE SCALE GENOMIC DNA]</scope>
    <source>
        <strain evidence="2 3">DSM 20587</strain>
    </source>
</reference>
<dbReference type="InterPro" id="IPR000305">
    <property type="entry name" value="GIY-YIG_endonuc"/>
</dbReference>